<dbReference type="Pfam" id="PF13191">
    <property type="entry name" value="AAA_16"/>
    <property type="match status" value="1"/>
</dbReference>
<dbReference type="SUPFAM" id="SSF46894">
    <property type="entry name" value="C-terminal effector domain of the bipartite response regulators"/>
    <property type="match status" value="1"/>
</dbReference>
<evidence type="ECO:0000256" key="4">
    <source>
        <dbReference type="SAM" id="MobiDB-lite"/>
    </source>
</evidence>
<feature type="compositionally biased region" description="Low complexity" evidence="4">
    <location>
        <begin position="376"/>
        <end position="387"/>
    </location>
</feature>
<dbReference type="Pfam" id="PF13374">
    <property type="entry name" value="TPR_10"/>
    <property type="match status" value="1"/>
</dbReference>
<dbReference type="SUPFAM" id="SSF48452">
    <property type="entry name" value="TPR-like"/>
    <property type="match status" value="3"/>
</dbReference>
<dbReference type="Gene3D" id="3.40.50.300">
    <property type="entry name" value="P-loop containing nucleotide triphosphate hydrolases"/>
    <property type="match status" value="1"/>
</dbReference>
<dbReference type="InterPro" id="IPR019734">
    <property type="entry name" value="TPR_rpt"/>
</dbReference>
<dbReference type="GO" id="GO:0006355">
    <property type="term" value="P:regulation of DNA-templated transcription"/>
    <property type="evidence" value="ECO:0007669"/>
    <property type="project" value="InterPro"/>
</dbReference>
<sequence>MESKVTYRQQYTRCGKQRCRKCREGAGHGPYWYAYWSENGRTVSKYIGAQLPAEVEQAGQRLSAVSVSARRAPASAGGRAVPTGERERRSGRSETSRPLLRIYVLGQFRVERRSGSGWVEDDGRRWQRRRARALLGCLLCHPLRRMGREQVMEALWPDPDLDSETAANRLNGAVHELRLLLEPEIRRPASSTLLRLQHEVLELADSSVIWVDADEFEHKIKLAEQSTDPLQVERLLEEATALYRGDFLVEELYSEWAQPRREALRRRWMGALLQLAELRAKRGALSSAIEPLDRLLMSDPTHETAVRQLMMVLMGLDRRVEALQAYQRLTEVLEREYGSEPLPETRRLYEALRNGELMPATSAAFLTTLAAPGAAPASARSAPSVALQTSTDADKGSSPATTRPAGEGLATRAVANPHFPSGRRKRTPLIGRERELAVMRQLLSHWHPAKSTEKADEQASAVAAAATAQPLSPSPLSLSPSHFVLLTGEAGIGKTRLAEELSDEAGHQGWQVVWSRSYEQEGAIPYCPWVELLRTLLQSRLADRTLSTAQVLTELGLSSSHLQRLCTLLPELYELLQPSVAPLAMPVEQERLHLWEATLSLLTALSRRAPLLLVLDDLHWADESSLELLSYLARHLREQPILLLGTCRDMELLPSHALRTLINDLQREQVLLTLAIQPLSAAQIAQLVSHLPARLVHSIQTQADGNPFFAEELARYLEREASEGGPASTGPTVAGEGRLALPATIAAVLDRRLSKLSVACQMLLSKAAVFGAPFEFNHLLFMDSGQLPHPREEQVLDLLEEALRAGLLIEEENGRQVSYHFWHPLIESHLYQSLSVARRIQLHRRAADALLTLNPQREEEVAAAVTYHLIRGASDGQRIARYAERAANRAYRLAAYGEAQYYYRLALLALAGAPPPPPLERQAVVSADYLPPEADAEPAPSLDQLLPSAGEEELLHFARLLEHVCECCMMQGNYSEARRLYARVLALRQRSLQVWERQQQAMPDSDQLQKRRQREAQIQAIIWREMSLAWLRTGDFAQARLCLEEGKRALREADALESPASACLLLQEGNLSALEGNYDEARRQVEQMLTMLEKAIGSEPTPLATRQELPTLSERAIAGDPLELGHAHETLGVIAARLGHPGEALQHLHTALTIYEQHECLMAMAQICGNLGAAHALVADHQAARAYMRRALELTERTGDLPNMAFVTGNLGELARRCGDLREAEACFRRSLALAERTQEREHMAWCNIALAETLQSAGKLDEALRCLQRSLLTGRAIGHARTVAHARIVLAEIRLAQASATCLSYLRQQPLPSVDGDDHRLLQNNCRESCPYRRLLLRGQRALERALRYEGLDAEVALEGRYLQASVAFLLNRLEAARQVTLDLLAIADRQENRLTLGHAHRLLARILAVQGEAAAAAAHFEQAARIFEASELTLDYARTLHSYGAYLALLGAERNRGEQLARAFSYLREAQVLFERAQAAIDLQWVETLLASWPARPLLSAALKAMP</sequence>
<feature type="domain" description="Bacterial transcriptional activator" evidence="5">
    <location>
        <begin position="211"/>
        <end position="353"/>
    </location>
</feature>
<dbReference type="Pfam" id="PF20586">
    <property type="entry name" value="DUF6788"/>
    <property type="match status" value="1"/>
</dbReference>
<dbReference type="InterPro" id="IPR016032">
    <property type="entry name" value="Sig_transdc_resp-reg_C-effctor"/>
</dbReference>
<accession>A0A455T8Q0</accession>
<dbReference type="PANTHER" id="PTHR16305">
    <property type="entry name" value="TESTICULAR SOLUBLE ADENYLYL CYCLASE"/>
    <property type="match status" value="1"/>
</dbReference>
<dbReference type="CDD" id="cd15831">
    <property type="entry name" value="BTAD"/>
    <property type="match status" value="1"/>
</dbReference>
<evidence type="ECO:0000256" key="3">
    <source>
        <dbReference type="SAM" id="Coils"/>
    </source>
</evidence>
<dbReference type="SMART" id="SM00028">
    <property type="entry name" value="TPR"/>
    <property type="match status" value="9"/>
</dbReference>
<dbReference type="GO" id="GO:0005524">
    <property type="term" value="F:ATP binding"/>
    <property type="evidence" value="ECO:0007669"/>
    <property type="project" value="UniProtKB-KW"/>
</dbReference>
<feature type="coiled-coil region" evidence="3">
    <location>
        <begin position="1064"/>
        <end position="1091"/>
    </location>
</feature>
<feature type="compositionally biased region" description="Low complexity" evidence="4">
    <location>
        <begin position="66"/>
        <end position="83"/>
    </location>
</feature>
<proteinExistence type="predicted"/>
<dbReference type="SMART" id="SM01043">
    <property type="entry name" value="BTAD"/>
    <property type="match status" value="1"/>
</dbReference>
<gene>
    <name evidence="6" type="ORF">KTA_40250</name>
</gene>
<dbReference type="InterPro" id="IPR041664">
    <property type="entry name" value="AAA_16"/>
</dbReference>
<reference evidence="6" key="1">
    <citation type="submission" date="2018-12" db="EMBL/GenBank/DDBJ databases">
        <title>Novel natural products biosynthetic potential of the class Ktedonobacteria.</title>
        <authorList>
            <person name="Zheng Y."/>
            <person name="Saitou A."/>
            <person name="Wang C.M."/>
            <person name="Toyoda A."/>
            <person name="Minakuchi Y."/>
            <person name="Sekiguchi Y."/>
            <person name="Ueda K."/>
            <person name="Takano H."/>
            <person name="Sakai Y."/>
            <person name="Yokota A."/>
            <person name="Yabe S."/>
        </authorList>
    </citation>
    <scope>NUCLEOTIDE SEQUENCE</scope>
    <source>
        <strain evidence="6">A3-2</strain>
    </source>
</reference>
<dbReference type="InterPro" id="IPR041617">
    <property type="entry name" value="TPR_MalT"/>
</dbReference>
<keyword evidence="1" id="KW-0547">Nucleotide-binding</keyword>
<dbReference type="InterPro" id="IPR011990">
    <property type="entry name" value="TPR-like_helical_dom_sf"/>
</dbReference>
<evidence type="ECO:0000256" key="2">
    <source>
        <dbReference type="ARBA" id="ARBA00022840"/>
    </source>
</evidence>
<feature type="region of interest" description="Disordered" evidence="4">
    <location>
        <begin position="66"/>
        <end position="94"/>
    </location>
</feature>
<dbReference type="InterPro" id="IPR036388">
    <property type="entry name" value="WH-like_DNA-bd_sf"/>
</dbReference>
<keyword evidence="2" id="KW-0067">ATP-binding</keyword>
<evidence type="ECO:0000256" key="1">
    <source>
        <dbReference type="ARBA" id="ARBA00022741"/>
    </source>
</evidence>
<keyword evidence="3" id="KW-0175">Coiled coil</keyword>
<protein>
    <recommendedName>
        <fullName evidence="5">Bacterial transcriptional activator domain-containing protein</fullName>
    </recommendedName>
</protein>
<dbReference type="InterPro" id="IPR005158">
    <property type="entry name" value="BTAD"/>
</dbReference>
<dbReference type="GO" id="GO:0005737">
    <property type="term" value="C:cytoplasm"/>
    <property type="evidence" value="ECO:0007669"/>
    <property type="project" value="TreeGrafter"/>
</dbReference>
<dbReference type="Gene3D" id="1.25.40.10">
    <property type="entry name" value="Tetratricopeptide repeat domain"/>
    <property type="match status" value="4"/>
</dbReference>
<feature type="region of interest" description="Disordered" evidence="4">
    <location>
        <begin position="376"/>
        <end position="430"/>
    </location>
</feature>
<dbReference type="GO" id="GO:0003677">
    <property type="term" value="F:DNA binding"/>
    <property type="evidence" value="ECO:0007669"/>
    <property type="project" value="InterPro"/>
</dbReference>
<dbReference type="InterPro" id="IPR027417">
    <property type="entry name" value="P-loop_NTPase"/>
</dbReference>
<dbReference type="SUPFAM" id="SSF52540">
    <property type="entry name" value="P-loop containing nucleoside triphosphate hydrolases"/>
    <property type="match status" value="1"/>
</dbReference>
<dbReference type="Pfam" id="PF17874">
    <property type="entry name" value="TPR_MalT"/>
    <property type="match status" value="1"/>
</dbReference>
<evidence type="ECO:0000259" key="5">
    <source>
        <dbReference type="SMART" id="SM01043"/>
    </source>
</evidence>
<dbReference type="Gene3D" id="1.10.10.10">
    <property type="entry name" value="Winged helix-like DNA-binding domain superfamily/Winged helix DNA-binding domain"/>
    <property type="match status" value="1"/>
</dbReference>
<feature type="compositionally biased region" description="Basic and acidic residues" evidence="4">
    <location>
        <begin position="84"/>
        <end position="94"/>
    </location>
</feature>
<dbReference type="Pfam" id="PF03704">
    <property type="entry name" value="BTAD"/>
    <property type="match status" value="1"/>
</dbReference>
<dbReference type="GO" id="GO:0004016">
    <property type="term" value="F:adenylate cyclase activity"/>
    <property type="evidence" value="ECO:0007669"/>
    <property type="project" value="TreeGrafter"/>
</dbReference>
<dbReference type="PANTHER" id="PTHR16305:SF28">
    <property type="entry name" value="GUANYLATE CYCLASE DOMAIN-CONTAINING PROTEIN"/>
    <property type="match status" value="1"/>
</dbReference>
<dbReference type="EMBL" id="AP019377">
    <property type="protein sequence ID" value="BBH95826.1"/>
    <property type="molecule type" value="Genomic_DNA"/>
</dbReference>
<name>A0A455T8Q0_9CHLR</name>
<evidence type="ECO:0000313" key="6">
    <source>
        <dbReference type="EMBL" id="BBH95826.1"/>
    </source>
</evidence>
<organism evidence="6">
    <name type="scientific">Thermogemmatispora argillosa</name>
    <dbReference type="NCBI Taxonomy" id="2045280"/>
    <lineage>
        <taxon>Bacteria</taxon>
        <taxon>Bacillati</taxon>
        <taxon>Chloroflexota</taxon>
        <taxon>Ktedonobacteria</taxon>
        <taxon>Thermogemmatisporales</taxon>
        <taxon>Thermogemmatisporaceae</taxon>
        <taxon>Thermogemmatispora</taxon>
    </lineage>
</organism>
<dbReference type="InterPro" id="IPR046738">
    <property type="entry name" value="DUF6788"/>
</dbReference>